<feature type="domain" description="Band 7" evidence="3">
    <location>
        <begin position="161"/>
        <end position="303"/>
    </location>
</feature>
<dbReference type="Gene3D" id="6.10.250.2090">
    <property type="match status" value="1"/>
</dbReference>
<dbReference type="InterPro" id="IPR001107">
    <property type="entry name" value="Band_7"/>
</dbReference>
<dbReference type="SUPFAM" id="SSF117892">
    <property type="entry name" value="Band 7/SPFH domain"/>
    <property type="match status" value="3"/>
</dbReference>
<sequence>MSKKITVLPYEKGLLYKKGRFIKLLDSGHYTIYPWQSSHIDKMDTREHTCVTEKKEYLTTNRCSVALVFVIRYKVIDPVCAAHTVENYHQQIIQDLQFATQKYIRAQTLESIFNKTNELLTNIEEEVIVAAKEYGICVRTLQIDEITSPRVSSEAIDIWEYEKGLLFCQGKFEKILDSGRYTLHSWQHSTIIKVDTRETTKNIQVKNIYTKNDIKVNIALRIHYKVTEPQKICTVKDYDSQIFQDISELLEQDIRNHTIEEALHENTIAQKLQKEVIKTKQYGIEITSIKIESIRVPHKEDQVIDIWEYEKGLLYREGKFEEIINCGRYVIRSWEPVHIVKLDLRESSQTIQGQEILTKDKIGIRITLVAQYKIIDPIAAVHNVENYQQQLYQDLQLTLRENITGRLVEEILEDRDALSQQLLEEVAPRGEKYGILVQRIGIKDIILPGVVRNVFLQEVEADRRGRADRIAARYAISVARSKANAAKILQENPNVMRLKELETLAELASKEGNLIIIPGLNNLYSSGTSGASDGKV</sequence>
<keyword evidence="5" id="KW-1185">Reference proteome</keyword>
<comment type="similarity">
    <text evidence="2">Belongs to the band 7/mec-2 family.</text>
</comment>
<dbReference type="PANTHER" id="PTHR10264">
    <property type="entry name" value="BAND 7 PROTEIN-RELATED"/>
    <property type="match status" value="1"/>
</dbReference>
<dbReference type="KEGG" id="uam:UABAM_03877"/>
<dbReference type="Gene3D" id="3.30.479.30">
    <property type="entry name" value="Band 7 domain"/>
    <property type="match status" value="3"/>
</dbReference>
<proteinExistence type="inferred from homology"/>
<dbReference type="CDD" id="cd13438">
    <property type="entry name" value="SPFH_eoslipins_u2"/>
    <property type="match status" value="1"/>
</dbReference>
<dbReference type="AlphaFoldDB" id="A0A5S9F4G2"/>
<dbReference type="RefSeq" id="WP_151969606.1">
    <property type="nucleotide sequence ID" value="NZ_AP019860.1"/>
</dbReference>
<dbReference type="EMBL" id="AP019860">
    <property type="protein sequence ID" value="BBM85508.1"/>
    <property type="molecule type" value="Genomic_DNA"/>
</dbReference>
<evidence type="ECO:0000256" key="1">
    <source>
        <dbReference type="ARBA" id="ARBA00004167"/>
    </source>
</evidence>
<evidence type="ECO:0000313" key="4">
    <source>
        <dbReference type="EMBL" id="BBM85508.1"/>
    </source>
</evidence>
<dbReference type="PANTHER" id="PTHR10264:SF83">
    <property type="entry name" value="BLL5629 PROTEIN"/>
    <property type="match status" value="1"/>
</dbReference>
<dbReference type="Proteomes" id="UP000326354">
    <property type="component" value="Chromosome"/>
</dbReference>
<evidence type="ECO:0000313" key="5">
    <source>
        <dbReference type="Proteomes" id="UP000326354"/>
    </source>
</evidence>
<dbReference type="InterPro" id="IPR001972">
    <property type="entry name" value="Stomatin_HflK_fam"/>
</dbReference>
<feature type="domain" description="Band 7" evidence="3">
    <location>
        <begin position="3"/>
        <end position="160"/>
    </location>
</feature>
<dbReference type="Pfam" id="PF01145">
    <property type="entry name" value="Band_7"/>
    <property type="match status" value="3"/>
</dbReference>
<dbReference type="InterPro" id="IPR043202">
    <property type="entry name" value="Band-7_stomatin-like"/>
</dbReference>
<accession>A0A5S9F4G2</accession>
<comment type="subcellular location">
    <subcellularLocation>
        <location evidence="1">Membrane</location>
        <topology evidence="1">Single-pass membrane protein</topology>
    </subcellularLocation>
</comment>
<name>A0A5S9F4G2_UABAM</name>
<dbReference type="SMART" id="SM00244">
    <property type="entry name" value="PHB"/>
    <property type="match status" value="3"/>
</dbReference>
<feature type="domain" description="Band 7" evidence="3">
    <location>
        <begin position="306"/>
        <end position="459"/>
    </location>
</feature>
<dbReference type="InterPro" id="IPR036013">
    <property type="entry name" value="Band_7/SPFH_dom_sf"/>
</dbReference>
<gene>
    <name evidence="4" type="ORF">UABAM_03877</name>
</gene>
<organism evidence="4 5">
    <name type="scientific">Uabimicrobium amorphum</name>
    <dbReference type="NCBI Taxonomy" id="2596890"/>
    <lineage>
        <taxon>Bacteria</taxon>
        <taxon>Pseudomonadati</taxon>
        <taxon>Planctomycetota</taxon>
        <taxon>Candidatus Uabimicrobiia</taxon>
        <taxon>Candidatus Uabimicrobiales</taxon>
        <taxon>Candidatus Uabimicrobiaceae</taxon>
        <taxon>Candidatus Uabimicrobium</taxon>
    </lineage>
</organism>
<dbReference type="GO" id="GO:0005886">
    <property type="term" value="C:plasma membrane"/>
    <property type="evidence" value="ECO:0007669"/>
    <property type="project" value="InterPro"/>
</dbReference>
<dbReference type="OrthoDB" id="5501731at2"/>
<dbReference type="PRINTS" id="PR00721">
    <property type="entry name" value="STOMATIN"/>
</dbReference>
<evidence type="ECO:0000259" key="3">
    <source>
        <dbReference type="SMART" id="SM00244"/>
    </source>
</evidence>
<dbReference type="FunFam" id="3.30.479.30:FF:000004">
    <property type="entry name" value="Putative membrane protease family, stomatin"/>
    <property type="match status" value="1"/>
</dbReference>
<protein>
    <recommendedName>
        <fullName evidence="3">Band 7 domain-containing protein</fullName>
    </recommendedName>
</protein>
<reference evidence="4 5" key="1">
    <citation type="submission" date="2019-08" db="EMBL/GenBank/DDBJ databases">
        <title>Complete genome sequence of Candidatus Uab amorphum.</title>
        <authorList>
            <person name="Shiratori T."/>
            <person name="Suzuki S."/>
            <person name="Kakizawa Y."/>
            <person name="Ishida K."/>
        </authorList>
    </citation>
    <scope>NUCLEOTIDE SEQUENCE [LARGE SCALE GENOMIC DNA]</scope>
    <source>
        <strain evidence="4 5">SRT547</strain>
    </source>
</reference>
<dbReference type="GO" id="GO:0098552">
    <property type="term" value="C:side of membrane"/>
    <property type="evidence" value="ECO:0007669"/>
    <property type="project" value="UniProtKB-ARBA"/>
</dbReference>
<evidence type="ECO:0000256" key="2">
    <source>
        <dbReference type="ARBA" id="ARBA00008164"/>
    </source>
</evidence>